<comment type="caution">
    <text evidence="2">The sequence shown here is derived from an EMBL/GenBank/DDBJ whole genome shotgun (WGS) entry which is preliminary data.</text>
</comment>
<feature type="signal peptide" evidence="1">
    <location>
        <begin position="1"/>
        <end position="18"/>
    </location>
</feature>
<keyword evidence="1" id="KW-0732">Signal</keyword>
<organism evidence="2 3">
    <name type="scientific">Candidatus Methanofishera endochildressiae</name>
    <dbReference type="NCBI Taxonomy" id="2738884"/>
    <lineage>
        <taxon>Bacteria</taxon>
        <taxon>Pseudomonadati</taxon>
        <taxon>Pseudomonadota</taxon>
        <taxon>Gammaproteobacteria</taxon>
        <taxon>Candidatus Methanofishera</taxon>
    </lineage>
</organism>
<gene>
    <name evidence="2" type="ORF">H0A75_06310</name>
</gene>
<evidence type="ECO:0000256" key="1">
    <source>
        <dbReference type="SAM" id="SignalP"/>
    </source>
</evidence>
<dbReference type="Proteomes" id="UP000537890">
    <property type="component" value="Unassembled WGS sequence"/>
</dbReference>
<feature type="chain" id="PRO_5030900249" evidence="1">
    <location>
        <begin position="19"/>
        <end position="296"/>
    </location>
</feature>
<sequence>MNKLLSMTLLTLPIAVMANNFDGVELRVASETWEADEDGDFSATSTGTDMRVTPSNNDSADVVQFDMSAPNSDANHLWEIDFYGDTIEMKFIDPALSDPDSQYDYQADKGFHFQDINDAYPPITGVSVASVFAPKGFDPALIRFDENNIYVNLKGSSCQYSFAPRVNRCISMISPTALNNIITLNVEFDSDDEVGSPMGVNPVSYEGDTEPVKNDSEESDANLRIDALFDTLEGRYPGDLPSHQESYTVNGYRLRHYPSNNVYLGIKNDRLYFYSANAKKMTDLGGLEFWMNDNGL</sequence>
<name>A0A7Z0MP12_9GAMM</name>
<evidence type="ECO:0000313" key="3">
    <source>
        <dbReference type="Proteomes" id="UP000537890"/>
    </source>
</evidence>
<proteinExistence type="predicted"/>
<dbReference type="EMBL" id="JACCHS010000108">
    <property type="protein sequence ID" value="NYT47235.1"/>
    <property type="molecule type" value="Genomic_DNA"/>
</dbReference>
<dbReference type="AlphaFoldDB" id="A0A7Z0MP12"/>
<evidence type="ECO:0000313" key="2">
    <source>
        <dbReference type="EMBL" id="NYT47235.1"/>
    </source>
</evidence>
<reference evidence="2 3" key="1">
    <citation type="submission" date="2020-05" db="EMBL/GenBank/DDBJ databases">
        <title>Horizontal transmission and recombination maintain forever young bacterial symbiont genomes.</title>
        <authorList>
            <person name="Russell S.L."/>
            <person name="Pepper-Tunick E."/>
            <person name="Svedberg J."/>
            <person name="Byrne A."/>
            <person name="Ruelas Castillo J."/>
            <person name="Vollmers C."/>
            <person name="Beinart R.A."/>
            <person name="Corbett-Detig R."/>
        </authorList>
    </citation>
    <scope>NUCLEOTIDE SEQUENCE [LARGE SCALE GENOMIC DNA]</scope>
    <source>
        <strain evidence="2">4727-3</strain>
    </source>
</reference>
<protein>
    <submittedName>
        <fullName evidence="2">Uncharacterized protein</fullName>
    </submittedName>
</protein>
<accession>A0A7Z0MP12</accession>